<feature type="transmembrane region" description="Helical" evidence="6">
    <location>
        <begin position="6"/>
        <end position="28"/>
    </location>
</feature>
<dbReference type="PANTHER" id="PTHR30086">
    <property type="entry name" value="ARGININE EXPORTER PROTEIN ARGO"/>
    <property type="match status" value="1"/>
</dbReference>
<dbReference type="HOGENOM" id="CLU_095995_0_0_6"/>
<dbReference type="AlphaFoldDB" id="A0A2C9EM46"/>
<dbReference type="EMBL" id="CP003190">
    <property type="protein sequence ID" value="AGL84628.1"/>
    <property type="molecule type" value="Genomic_DNA"/>
</dbReference>
<dbReference type="GO" id="GO:0015171">
    <property type="term" value="F:amino acid transmembrane transporter activity"/>
    <property type="evidence" value="ECO:0007669"/>
    <property type="project" value="TreeGrafter"/>
</dbReference>
<organism evidence="7 8">
    <name type="scientific">Pseudomonas protegens (strain DSM 19095 / LMG 27888 / CFBP 6595 / CHA0)</name>
    <dbReference type="NCBI Taxonomy" id="1124983"/>
    <lineage>
        <taxon>Bacteria</taxon>
        <taxon>Pseudomonadati</taxon>
        <taxon>Pseudomonadota</taxon>
        <taxon>Gammaproteobacteria</taxon>
        <taxon>Pseudomonadales</taxon>
        <taxon>Pseudomonadaceae</taxon>
        <taxon>Pseudomonas</taxon>
    </lineage>
</organism>
<comment type="subcellular location">
    <subcellularLocation>
        <location evidence="1">Cell membrane</location>
        <topology evidence="1">Multi-pass membrane protein</topology>
    </subcellularLocation>
</comment>
<feature type="transmembrane region" description="Helical" evidence="6">
    <location>
        <begin position="40"/>
        <end position="64"/>
    </location>
</feature>
<keyword evidence="5 6" id="KW-0472">Membrane</keyword>
<feature type="transmembrane region" description="Helical" evidence="6">
    <location>
        <begin position="70"/>
        <end position="91"/>
    </location>
</feature>
<sequence length="201" mass="21855">MQMDDLYKIALFSSLILVVPGPSNTLLLASGFKFGVLRSLPLVLIEMLGYTVSICTWGWGLVLLSHDYPWLIHLIKLLCALYIAALALKTWKTSTTGAQHTERFESWPRHLLIATLLNPKGLIFASVIFPASSFASLGDFLPSLSAFFLALAPIALLWVSLGAGIRAQYLGRVSGPLFSRGTAVVLALFSATLTYTVVRAV</sequence>
<feature type="transmembrane region" description="Helical" evidence="6">
    <location>
        <begin position="144"/>
        <end position="165"/>
    </location>
</feature>
<keyword evidence="2" id="KW-1003">Cell membrane</keyword>
<evidence type="ECO:0000256" key="5">
    <source>
        <dbReference type="ARBA" id="ARBA00023136"/>
    </source>
</evidence>
<feature type="transmembrane region" description="Helical" evidence="6">
    <location>
        <begin position="177"/>
        <end position="198"/>
    </location>
</feature>
<proteinExistence type="predicted"/>
<reference evidence="8" key="1">
    <citation type="journal article" date="2014" name="Genome Announc.">
        <title>Full-genome sequence of the plant growth-promoting bacterium Pseudomonas protegens CHA0.</title>
        <authorList>
            <person name="Jousset A."/>
            <person name="Schuldes J."/>
            <person name="Keel C."/>
            <person name="Maurhofer M."/>
            <person name="Daniel R."/>
            <person name="Scheu S."/>
            <person name="Thuermer A."/>
        </authorList>
    </citation>
    <scope>NUCLEOTIDE SEQUENCE [LARGE SCALE GENOMIC DNA]</scope>
    <source>
        <strain evidence="8">DSM 19095 / LMG 27888 / CFBP 6595 / CHA0</strain>
    </source>
</reference>
<evidence type="ECO:0000256" key="6">
    <source>
        <dbReference type="SAM" id="Phobius"/>
    </source>
</evidence>
<evidence type="ECO:0000256" key="4">
    <source>
        <dbReference type="ARBA" id="ARBA00022989"/>
    </source>
</evidence>
<evidence type="ECO:0000256" key="2">
    <source>
        <dbReference type="ARBA" id="ARBA00022475"/>
    </source>
</evidence>
<dbReference type="Proteomes" id="UP000013940">
    <property type="component" value="Chromosome"/>
</dbReference>
<feature type="transmembrane region" description="Helical" evidence="6">
    <location>
        <begin position="111"/>
        <end position="132"/>
    </location>
</feature>
<evidence type="ECO:0000256" key="3">
    <source>
        <dbReference type="ARBA" id="ARBA00022692"/>
    </source>
</evidence>
<accession>A0A2C9EM46</accession>
<evidence type="ECO:0000313" key="8">
    <source>
        <dbReference type="Proteomes" id="UP000013940"/>
    </source>
</evidence>
<gene>
    <name evidence="7" type="primary">pltP</name>
    <name evidence="7" type="ORF">PFLCHA0_c28580</name>
</gene>
<dbReference type="GO" id="GO:0005886">
    <property type="term" value="C:plasma membrane"/>
    <property type="evidence" value="ECO:0007669"/>
    <property type="project" value="UniProtKB-SubCell"/>
</dbReference>
<protein>
    <submittedName>
        <fullName evidence="7">PltP</fullName>
    </submittedName>
</protein>
<evidence type="ECO:0000313" key="7">
    <source>
        <dbReference type="EMBL" id="AGL84628.1"/>
    </source>
</evidence>
<dbReference type="Pfam" id="PF01810">
    <property type="entry name" value="LysE"/>
    <property type="match status" value="1"/>
</dbReference>
<dbReference type="PANTHER" id="PTHR30086:SF20">
    <property type="entry name" value="ARGININE EXPORTER PROTEIN ARGO-RELATED"/>
    <property type="match status" value="1"/>
</dbReference>
<evidence type="ECO:0000256" key="1">
    <source>
        <dbReference type="ARBA" id="ARBA00004651"/>
    </source>
</evidence>
<keyword evidence="4 6" id="KW-1133">Transmembrane helix</keyword>
<dbReference type="KEGG" id="pprc:PFLCHA0_c28580"/>
<dbReference type="eggNOG" id="COG1280">
    <property type="taxonomic scope" value="Bacteria"/>
</dbReference>
<keyword evidence="3 6" id="KW-0812">Transmembrane</keyword>
<name>A0A2C9EM46_PSEPH</name>
<dbReference type="InterPro" id="IPR001123">
    <property type="entry name" value="LeuE-type"/>
</dbReference>